<dbReference type="Gene3D" id="3.40.50.1820">
    <property type="entry name" value="alpha/beta hydrolase"/>
    <property type="match status" value="1"/>
</dbReference>
<reference evidence="3 4" key="1">
    <citation type="submission" date="2020-07" db="EMBL/GenBank/DDBJ databases">
        <title>Sequencing the genomes of 1000 actinobacteria strains.</title>
        <authorList>
            <person name="Klenk H.-P."/>
        </authorList>
    </citation>
    <scope>NUCLEOTIDE SEQUENCE [LARGE SCALE GENOMIC DNA]</scope>
    <source>
        <strain evidence="3 4">DSM 45772</strain>
    </source>
</reference>
<dbReference type="AlphaFoldDB" id="A0A7Y9DSW5"/>
<organism evidence="3 4">
    <name type="scientific">Actinomycetospora corticicola</name>
    <dbReference type="NCBI Taxonomy" id="663602"/>
    <lineage>
        <taxon>Bacteria</taxon>
        <taxon>Bacillati</taxon>
        <taxon>Actinomycetota</taxon>
        <taxon>Actinomycetes</taxon>
        <taxon>Pseudonocardiales</taxon>
        <taxon>Pseudonocardiaceae</taxon>
        <taxon>Actinomycetospora</taxon>
    </lineage>
</organism>
<dbReference type="InterPro" id="IPR050300">
    <property type="entry name" value="GDXG_lipolytic_enzyme"/>
</dbReference>
<dbReference type="PANTHER" id="PTHR48081">
    <property type="entry name" value="AB HYDROLASE SUPERFAMILY PROTEIN C4A8.06C"/>
    <property type="match status" value="1"/>
</dbReference>
<dbReference type="Pfam" id="PF20434">
    <property type="entry name" value="BD-FAE"/>
    <property type="match status" value="1"/>
</dbReference>
<evidence type="ECO:0000256" key="1">
    <source>
        <dbReference type="ARBA" id="ARBA00022801"/>
    </source>
</evidence>
<dbReference type="RefSeq" id="WP_179792718.1">
    <property type="nucleotide sequence ID" value="NZ_BAABHP010000003.1"/>
</dbReference>
<proteinExistence type="predicted"/>
<protein>
    <submittedName>
        <fullName evidence="3">Arylformamidase</fullName>
        <ecNumber evidence="3">3.5.1.9</ecNumber>
    </submittedName>
</protein>
<keyword evidence="1 3" id="KW-0378">Hydrolase</keyword>
<comment type="caution">
    <text evidence="3">The sequence shown here is derived from an EMBL/GenBank/DDBJ whole genome shotgun (WGS) entry which is preliminary data.</text>
</comment>
<dbReference type="EMBL" id="JACCBN010000001">
    <property type="protein sequence ID" value="NYD34800.1"/>
    <property type="molecule type" value="Genomic_DNA"/>
</dbReference>
<gene>
    <name evidence="3" type="ORF">BJ983_000902</name>
</gene>
<accession>A0A7Y9DSW5</accession>
<evidence type="ECO:0000313" key="4">
    <source>
        <dbReference type="Proteomes" id="UP000535890"/>
    </source>
</evidence>
<dbReference type="SUPFAM" id="SSF53474">
    <property type="entry name" value="alpha/beta-Hydrolases"/>
    <property type="match status" value="1"/>
</dbReference>
<dbReference type="InterPro" id="IPR029058">
    <property type="entry name" value="AB_hydrolase_fold"/>
</dbReference>
<dbReference type="GO" id="GO:0004061">
    <property type="term" value="F:arylformamidase activity"/>
    <property type="evidence" value="ECO:0007669"/>
    <property type="project" value="UniProtKB-EC"/>
</dbReference>
<dbReference type="InterPro" id="IPR049492">
    <property type="entry name" value="BD-FAE-like_dom"/>
</dbReference>
<keyword evidence="4" id="KW-1185">Reference proteome</keyword>
<dbReference type="Proteomes" id="UP000535890">
    <property type="component" value="Unassembled WGS sequence"/>
</dbReference>
<dbReference type="EC" id="3.5.1.9" evidence="3"/>
<feature type="domain" description="BD-FAE-like" evidence="2">
    <location>
        <begin position="55"/>
        <end position="158"/>
    </location>
</feature>
<evidence type="ECO:0000313" key="3">
    <source>
        <dbReference type="EMBL" id="NYD34800.1"/>
    </source>
</evidence>
<sequence>MDATREWLDAQYDARALVDDADAIIADWQDRSDALRRTDPPLTISYGDHPRQAADVYSPAPGGGPSPLVVFVHGGYWQALDKEHFGFLAEPFLTAGAVFASLDYRLVPEVAVADVIADVRAGIAELARRAADLGALPTSVGLVGHSAGGHLVASAMATDWSAHDLPADTVGPVVGISGLYDLEPIRRSYLNDVLAMSEQDAHDASPVHMTPTGPGPLLLTCGGDEPGEFDRQQELLVDAWPGVPTDVLQQEGGTHFDACTRLALPGPLRDVAVPLLVRR</sequence>
<name>A0A7Y9DSW5_9PSEU</name>
<dbReference type="PANTHER" id="PTHR48081:SF33">
    <property type="entry name" value="KYNURENINE FORMAMIDASE"/>
    <property type="match status" value="1"/>
</dbReference>
<evidence type="ECO:0000259" key="2">
    <source>
        <dbReference type="Pfam" id="PF20434"/>
    </source>
</evidence>